<accession>A0A1Y2G2M4</accession>
<keyword evidence="2" id="KW-1185">Reference proteome</keyword>
<dbReference type="OrthoDB" id="2536267at2759"/>
<dbReference type="GO" id="GO:0043248">
    <property type="term" value="P:proteasome assembly"/>
    <property type="evidence" value="ECO:0007669"/>
    <property type="project" value="InterPro"/>
</dbReference>
<dbReference type="AlphaFoldDB" id="A0A1Y2G2M4"/>
<dbReference type="Gene3D" id="3.30.230.90">
    <property type="match status" value="1"/>
</dbReference>
<sequence length="183" mass="19161">MASLLDIANLDLASTPGQLPPAAEPAPAPPSAIPTAQAARIIQGQHTEVFVQAFADRVLVLVTQVGRIGCMIQVNPPPPGLPAPLTSTSNSLFPSLPPPHPSTILQPLFGVPPSPHAGSLHDLYANQVGAIVFSSGMDAGFSRPVLLGIALKPSKEEGDYGVSEEERQTFGEVMEMLQGCKVW</sequence>
<gene>
    <name evidence="1" type="ORF">BCR35DRAFT_349421</name>
</gene>
<dbReference type="PANTHER" id="PTHR31051:SF1">
    <property type="entry name" value="PROTEASOME ASSEMBLY CHAPERONE 3"/>
    <property type="match status" value="1"/>
</dbReference>
<dbReference type="STRING" id="106004.A0A1Y2G2M4"/>
<dbReference type="InterPro" id="IPR018788">
    <property type="entry name" value="Proteasome_assmbl_chp_3"/>
</dbReference>
<name>A0A1Y2G2M4_9BASI</name>
<comment type="caution">
    <text evidence="1">The sequence shown here is derived from an EMBL/GenBank/DDBJ whole genome shotgun (WGS) entry which is preliminary data.</text>
</comment>
<evidence type="ECO:0008006" key="3">
    <source>
        <dbReference type="Google" id="ProtNLM"/>
    </source>
</evidence>
<proteinExistence type="predicted"/>
<dbReference type="Proteomes" id="UP000193467">
    <property type="component" value="Unassembled WGS sequence"/>
</dbReference>
<dbReference type="PANTHER" id="PTHR31051">
    <property type="entry name" value="PROTEASOME ASSEMBLY CHAPERONE 3"/>
    <property type="match status" value="1"/>
</dbReference>
<reference evidence="1 2" key="1">
    <citation type="submission" date="2016-07" db="EMBL/GenBank/DDBJ databases">
        <title>Pervasive Adenine N6-methylation of Active Genes in Fungi.</title>
        <authorList>
            <consortium name="DOE Joint Genome Institute"/>
            <person name="Mondo S.J."/>
            <person name="Dannebaum R.O."/>
            <person name="Kuo R.C."/>
            <person name="Labutti K."/>
            <person name="Haridas S."/>
            <person name="Kuo A."/>
            <person name="Salamov A."/>
            <person name="Ahrendt S.R."/>
            <person name="Lipzen A."/>
            <person name="Sullivan W."/>
            <person name="Andreopoulos W.B."/>
            <person name="Clum A."/>
            <person name="Lindquist E."/>
            <person name="Daum C."/>
            <person name="Ramamoorthy G.K."/>
            <person name="Gryganskyi A."/>
            <person name="Culley D."/>
            <person name="Magnuson J.K."/>
            <person name="James T.Y."/>
            <person name="O'Malley M.A."/>
            <person name="Stajich J.E."/>
            <person name="Spatafora J.W."/>
            <person name="Visel A."/>
            <person name="Grigoriev I.V."/>
        </authorList>
    </citation>
    <scope>NUCLEOTIDE SEQUENCE [LARGE SCALE GENOMIC DNA]</scope>
    <source>
        <strain evidence="1 2">62-1032</strain>
    </source>
</reference>
<evidence type="ECO:0000313" key="1">
    <source>
        <dbReference type="EMBL" id="ORY91628.1"/>
    </source>
</evidence>
<organism evidence="1 2">
    <name type="scientific">Leucosporidium creatinivorum</name>
    <dbReference type="NCBI Taxonomy" id="106004"/>
    <lineage>
        <taxon>Eukaryota</taxon>
        <taxon>Fungi</taxon>
        <taxon>Dikarya</taxon>
        <taxon>Basidiomycota</taxon>
        <taxon>Pucciniomycotina</taxon>
        <taxon>Microbotryomycetes</taxon>
        <taxon>Leucosporidiales</taxon>
        <taxon>Leucosporidium</taxon>
    </lineage>
</organism>
<evidence type="ECO:0000313" key="2">
    <source>
        <dbReference type="Proteomes" id="UP000193467"/>
    </source>
</evidence>
<dbReference type="InterPro" id="IPR053720">
    <property type="entry name" value="Psm_Assembly_Chaperone"/>
</dbReference>
<feature type="non-terminal residue" evidence="1">
    <location>
        <position position="1"/>
    </location>
</feature>
<dbReference type="EMBL" id="MCGR01000002">
    <property type="protein sequence ID" value="ORY91628.1"/>
    <property type="molecule type" value="Genomic_DNA"/>
</dbReference>
<protein>
    <recommendedName>
        <fullName evidence="3">Proteasome assembly chaperone 3</fullName>
    </recommendedName>
</protein>
<dbReference type="InParanoid" id="A0A1Y2G2M4"/>